<evidence type="ECO:0000313" key="2">
    <source>
        <dbReference type="Proteomes" id="UP001162741"/>
    </source>
</evidence>
<keyword evidence="2" id="KW-1185">Reference proteome</keyword>
<protein>
    <submittedName>
        <fullName evidence="1">Contact-dependent growth inhibition system immunity protein</fullName>
    </submittedName>
</protein>
<gene>
    <name evidence="1" type="ORF">MKQ68_01585</name>
</gene>
<name>A0ABY6J2A8_9BACT</name>
<dbReference type="EMBL" id="CP107006">
    <property type="protein sequence ID" value="UYQ93786.1"/>
    <property type="molecule type" value="Genomic_DNA"/>
</dbReference>
<dbReference type="Proteomes" id="UP001162741">
    <property type="component" value="Chromosome"/>
</dbReference>
<dbReference type="InterPro" id="IPR040547">
    <property type="entry name" value="CdiI"/>
</dbReference>
<organism evidence="1 2">
    <name type="scientific">Chitinophaga horti</name>
    <dbReference type="NCBI Taxonomy" id="2920382"/>
    <lineage>
        <taxon>Bacteria</taxon>
        <taxon>Pseudomonadati</taxon>
        <taxon>Bacteroidota</taxon>
        <taxon>Chitinophagia</taxon>
        <taxon>Chitinophagales</taxon>
        <taxon>Chitinophagaceae</taxon>
        <taxon>Chitinophaga</taxon>
    </lineage>
</organism>
<dbReference type="CDD" id="cd20691">
    <property type="entry name" value="CdiI_EC536-like"/>
    <property type="match status" value="1"/>
</dbReference>
<dbReference type="RefSeq" id="WP_264281793.1">
    <property type="nucleotide sequence ID" value="NZ_CP107006.1"/>
</dbReference>
<reference evidence="1" key="1">
    <citation type="submission" date="2022-10" db="EMBL/GenBank/DDBJ databases">
        <title>Chitinophaga sp. nov., isolated from soil.</title>
        <authorList>
            <person name="Jeon C.O."/>
        </authorList>
    </citation>
    <scope>NUCLEOTIDE SEQUENCE</scope>
    <source>
        <strain evidence="1">R8</strain>
    </source>
</reference>
<accession>A0ABY6J2A8</accession>
<dbReference type="Pfam" id="PF18616">
    <property type="entry name" value="CdiI_3"/>
    <property type="match status" value="1"/>
</dbReference>
<sequence>MNTYLDNTIEVLENKVWEYKKFPTILIETCHNARKKKIRDLSLNELRTLLTQDIGVPYILPSVMAALEKDLLTDTRFYPGDLLLAAVSMPERTWRRPEHEAIGKKLKSLLDNARQDAEWKVNSKIEDAVSRFSGWFEAWLFAGALRAPLVIANEMKPTSASVSETVRLASMNNLSADYARSLFHFIRNERFERE</sequence>
<proteinExistence type="predicted"/>
<evidence type="ECO:0000313" key="1">
    <source>
        <dbReference type="EMBL" id="UYQ93786.1"/>
    </source>
</evidence>